<feature type="region of interest" description="Disordered" evidence="17">
    <location>
        <begin position="848"/>
        <end position="912"/>
    </location>
</feature>
<comment type="subunit">
    <text evidence="4">Heterodimer of an alpha and a beta subunit.</text>
</comment>
<feature type="compositionally biased region" description="Polar residues" evidence="17">
    <location>
        <begin position="1032"/>
        <end position="1055"/>
    </location>
</feature>
<comment type="caution">
    <text evidence="20">The sequence shown here is derived from an EMBL/GenBank/DDBJ whole genome shotgun (WGS) entry which is preliminary data.</text>
</comment>
<evidence type="ECO:0000313" key="20">
    <source>
        <dbReference type="EMBL" id="TIA93647.1"/>
    </source>
</evidence>
<dbReference type="SUPFAM" id="SSF52402">
    <property type="entry name" value="Adenine nucleotide alpha hydrolases-like"/>
    <property type="match status" value="1"/>
</dbReference>
<feature type="compositionally biased region" description="Basic and acidic residues" evidence="17">
    <location>
        <begin position="985"/>
        <end position="997"/>
    </location>
</feature>
<keyword evidence="11" id="KW-0249">Electron transport</keyword>
<dbReference type="SUPFAM" id="SSF52467">
    <property type="entry name" value="DHS-like NAD/FAD-binding domain"/>
    <property type="match status" value="1"/>
</dbReference>
<feature type="transmembrane region" description="Helical" evidence="18">
    <location>
        <begin position="659"/>
        <end position="678"/>
    </location>
</feature>
<gene>
    <name evidence="20" type="ORF">E3P99_00093</name>
</gene>
<evidence type="ECO:0000256" key="12">
    <source>
        <dbReference type="ARBA" id="ARBA00022989"/>
    </source>
</evidence>
<dbReference type="PANTHER" id="PTHR43153:SF1">
    <property type="entry name" value="ELECTRON TRANSFER FLAVOPROTEIN SUBUNIT ALPHA, MITOCHONDRIAL"/>
    <property type="match status" value="1"/>
</dbReference>
<dbReference type="Pfam" id="PF03006">
    <property type="entry name" value="HlyIII"/>
    <property type="match status" value="1"/>
</dbReference>
<evidence type="ECO:0000256" key="18">
    <source>
        <dbReference type="SAM" id="Phobius"/>
    </source>
</evidence>
<evidence type="ECO:0000256" key="16">
    <source>
        <dbReference type="PIRSR" id="PIRSR604254-1"/>
    </source>
</evidence>
<evidence type="ECO:0000256" key="13">
    <source>
        <dbReference type="ARBA" id="ARBA00023128"/>
    </source>
</evidence>
<dbReference type="GO" id="GO:0046872">
    <property type="term" value="F:metal ion binding"/>
    <property type="evidence" value="ECO:0007669"/>
    <property type="project" value="UniProtKB-KW"/>
</dbReference>
<feature type="binding site" evidence="16">
    <location>
        <position position="824"/>
    </location>
    <ligand>
        <name>Zn(2+)</name>
        <dbReference type="ChEBI" id="CHEBI:29105"/>
    </ligand>
</feature>
<feature type="compositionally biased region" description="Basic and acidic residues" evidence="17">
    <location>
        <begin position="874"/>
        <end position="893"/>
    </location>
</feature>
<dbReference type="InterPro" id="IPR004254">
    <property type="entry name" value="AdipoR/HlyIII-related"/>
</dbReference>
<evidence type="ECO:0000256" key="1">
    <source>
        <dbReference type="ARBA" id="ARBA00004141"/>
    </source>
</evidence>
<dbReference type="Pfam" id="PF00766">
    <property type="entry name" value="ETF_alpha"/>
    <property type="match status" value="1"/>
</dbReference>
<evidence type="ECO:0000256" key="5">
    <source>
        <dbReference type="ARBA" id="ARBA00020656"/>
    </source>
</evidence>
<proteinExistence type="inferred from homology"/>
<evidence type="ECO:0000256" key="6">
    <source>
        <dbReference type="ARBA" id="ARBA00022448"/>
    </source>
</evidence>
<keyword evidence="10" id="KW-0809">Transit peptide</keyword>
<feature type="transmembrane region" description="Helical" evidence="18">
    <location>
        <begin position="627"/>
        <end position="647"/>
    </location>
</feature>
<feature type="binding site" evidence="16">
    <location>
        <position position="679"/>
    </location>
    <ligand>
        <name>Zn(2+)</name>
        <dbReference type="ChEBI" id="CHEBI:29105"/>
    </ligand>
</feature>
<feature type="compositionally biased region" description="Basic and acidic residues" evidence="17">
    <location>
        <begin position="1073"/>
        <end position="1086"/>
    </location>
</feature>
<evidence type="ECO:0000256" key="11">
    <source>
        <dbReference type="ARBA" id="ARBA00022982"/>
    </source>
</evidence>
<reference evidence="20 21" key="1">
    <citation type="submission" date="2019-03" db="EMBL/GenBank/DDBJ databases">
        <title>Sequencing 23 genomes of Wallemia ichthyophaga.</title>
        <authorList>
            <person name="Gostincar C."/>
        </authorList>
    </citation>
    <scope>NUCLEOTIDE SEQUENCE [LARGE SCALE GENOMIC DNA]</scope>
    <source>
        <strain evidence="20 21">EXF-5753</strain>
    </source>
</reference>
<dbReference type="InterPro" id="IPR014729">
    <property type="entry name" value="Rossmann-like_a/b/a_fold"/>
</dbReference>
<dbReference type="SMART" id="SM00893">
    <property type="entry name" value="ETF"/>
    <property type="match status" value="1"/>
</dbReference>
<dbReference type="OrthoDB" id="1715808at2759"/>
<dbReference type="CDD" id="cd01715">
    <property type="entry name" value="ETF_alpha"/>
    <property type="match status" value="1"/>
</dbReference>
<keyword evidence="6" id="KW-0813">Transport</keyword>
<keyword evidence="8 18" id="KW-0812">Transmembrane</keyword>
<dbReference type="GO" id="GO:0009055">
    <property type="term" value="F:electron transfer activity"/>
    <property type="evidence" value="ECO:0007669"/>
    <property type="project" value="InterPro"/>
</dbReference>
<dbReference type="InterPro" id="IPR018206">
    <property type="entry name" value="ETF_asu_C_CS"/>
</dbReference>
<accession>A0A4T0FXB7</accession>
<dbReference type="GO" id="GO:0050660">
    <property type="term" value="F:flavin adenine dinucleotide binding"/>
    <property type="evidence" value="ECO:0007669"/>
    <property type="project" value="InterPro"/>
</dbReference>
<keyword evidence="12 18" id="KW-1133">Transmembrane helix</keyword>
<comment type="function">
    <text evidence="15">The electron transfer flavoprotein serves as a specific electron acceptor for several dehydrogenases, including five acyl-CoA dehydrogenases, glutaryl-CoA and sarcosine dehydrogenase. It transfers the electrons to the main mitochondrial respiratory chain via ETF-ubiquinone oxidoreductase (ETF dehydrogenase).</text>
</comment>
<dbReference type="Pfam" id="PF01012">
    <property type="entry name" value="ETF"/>
    <property type="match status" value="1"/>
</dbReference>
<evidence type="ECO:0000256" key="14">
    <source>
        <dbReference type="ARBA" id="ARBA00023136"/>
    </source>
</evidence>
<feature type="compositionally biased region" description="Acidic residues" evidence="17">
    <location>
        <begin position="1019"/>
        <end position="1028"/>
    </location>
</feature>
<keyword evidence="13" id="KW-0496">Mitochondrion</keyword>
<dbReference type="InterPro" id="IPR029035">
    <property type="entry name" value="DHS-like_NAD/FAD-binding_dom"/>
</dbReference>
<evidence type="ECO:0000256" key="2">
    <source>
        <dbReference type="ARBA" id="ARBA00004305"/>
    </source>
</evidence>
<feature type="domain" description="Electron transfer flavoprotein alpha/beta-subunit N-terminal" evidence="19">
    <location>
        <begin position="83"/>
        <end position="271"/>
    </location>
</feature>
<feature type="transmembrane region" description="Helical" evidence="18">
    <location>
        <begin position="826"/>
        <end position="843"/>
    </location>
</feature>
<comment type="subcellular location">
    <subcellularLocation>
        <location evidence="1">Membrane</location>
        <topology evidence="1">Multi-pass membrane protein</topology>
    </subcellularLocation>
    <subcellularLocation>
        <location evidence="2">Mitochondrion matrix</location>
    </subcellularLocation>
</comment>
<dbReference type="InterPro" id="IPR014731">
    <property type="entry name" value="ETF_asu_C"/>
</dbReference>
<dbReference type="GO" id="GO:0005759">
    <property type="term" value="C:mitochondrial matrix"/>
    <property type="evidence" value="ECO:0007669"/>
    <property type="project" value="UniProtKB-SubCell"/>
</dbReference>
<dbReference type="EMBL" id="SPNW01000001">
    <property type="protein sequence ID" value="TIA93647.1"/>
    <property type="molecule type" value="Genomic_DNA"/>
</dbReference>
<comment type="similarity">
    <text evidence="3">Belongs to the ETF alpha-subunit/FixB family.</text>
</comment>
<dbReference type="Gene3D" id="3.40.50.1220">
    <property type="entry name" value="TPP-binding domain"/>
    <property type="match status" value="1"/>
</dbReference>
<evidence type="ECO:0000256" key="4">
    <source>
        <dbReference type="ARBA" id="ARBA00011355"/>
    </source>
</evidence>
<keyword evidence="7" id="KW-0285">Flavoprotein</keyword>
<dbReference type="Proteomes" id="UP000310189">
    <property type="component" value="Unassembled WGS sequence"/>
</dbReference>
<feature type="compositionally biased region" description="Polar residues" evidence="17">
    <location>
        <begin position="864"/>
        <end position="873"/>
    </location>
</feature>
<dbReference type="FunFam" id="3.40.50.1220:FF:000001">
    <property type="entry name" value="Electron transfer flavoprotein, alpha subunit"/>
    <property type="match status" value="1"/>
</dbReference>
<evidence type="ECO:0000256" key="10">
    <source>
        <dbReference type="ARBA" id="ARBA00022946"/>
    </source>
</evidence>
<evidence type="ECO:0000256" key="17">
    <source>
        <dbReference type="SAM" id="MobiDB-lite"/>
    </source>
</evidence>
<feature type="transmembrane region" description="Helical" evidence="18">
    <location>
        <begin position="784"/>
        <end position="806"/>
    </location>
</feature>
<feature type="compositionally biased region" description="Basic and acidic residues" evidence="17">
    <location>
        <begin position="1006"/>
        <end position="1018"/>
    </location>
</feature>
<dbReference type="PANTHER" id="PTHR43153">
    <property type="entry name" value="ELECTRON TRANSFER FLAVOPROTEIN ALPHA"/>
    <property type="match status" value="1"/>
</dbReference>
<evidence type="ECO:0000256" key="15">
    <source>
        <dbReference type="ARBA" id="ARBA00025416"/>
    </source>
</evidence>
<keyword evidence="16" id="KW-0862">Zinc</keyword>
<keyword evidence="21" id="KW-1185">Reference proteome</keyword>
<keyword evidence="9" id="KW-0274">FAD</keyword>
<dbReference type="GO" id="GO:0016020">
    <property type="term" value="C:membrane"/>
    <property type="evidence" value="ECO:0007669"/>
    <property type="project" value="UniProtKB-SubCell"/>
</dbReference>
<evidence type="ECO:0000256" key="3">
    <source>
        <dbReference type="ARBA" id="ARBA00005817"/>
    </source>
</evidence>
<feature type="binding site" evidence="16">
    <location>
        <position position="828"/>
    </location>
    <ligand>
        <name>Zn(2+)</name>
        <dbReference type="ChEBI" id="CHEBI:29105"/>
    </ligand>
</feature>
<sequence length="1105" mass="120736">MPLLCFAQTGRITDDVFKDDRRSPMRSLPLLTISPLLTHSILRNIFASCTRPTMITTLRSAAWRATSGGVRRAFSTSRAQRDALVYLEHRDGKLNAGSLSAVTAASQVDGNVVGLVAGADNVDSVIEEAKKLPLKKLLLAKSDIYNHHPPSTLAPLLKSLIEKDDSLTHLFAVHSAVGKNVLPRAAALLDTSIIADILGLEDKGTQFTRGIYAGNAISTIKSSEAKKVVTVRGTAFDPAAAGSAEVAVEEVAAVDAKDHAPHVKSEMTVTARPDLGSASRVVSGGRALKSAENFNQIIEPLADKLGAAIGASRAAVDSGYADNSLQVGQTGKIVAPELYMAIGISGAIQHLAGMKDSKLIVAVNKDPEAPIFQVADVGLVADLFEAVPEITKKLDSMSEGEIRRRASYSSNLRSILPSEIASHLPSATSSALDYLDLNGTVEAVWNAGERLQRCFFDVEERVRLLMESNATSKKSLDVARDLLRLLGDLRSMDREKLQLPSVQSKIEFVTVKLKSVMAASPSDQAQVLLDKWDEIRRLVEGELQDKAQLFDSVVEHGFDSAKKSIERALSRAQNGARLIQFSELPDAWKNNEHILTGYRFIPLDNKRELFLSAFKWHNETVNVQTHLWAAVGVTALLFYHVAAPHPVWIAEDSTWSDKLVMVSFLLASLKCLVFSSLWHIHAGCADKKIFDHYACVDYVGISSLITATVTGVTFYGLYCDDVTRNTLLTFIISNAVAGSYLPFTESFNKRESRAYRIGFFVYMAFCGAAPIVAMVFFHGLDNSLSFLAPMIPSLLFYIVGLVIYAFQIPECFAPGRFDFAFASHNAWHIAVAAAIFLHYRAIVKPPPEARQLGPPTGPSILKNPISSQISQNPSHERRSSEQMREAEPPRKMSIDSISFAPLPQRPSSMPRRNSITLGVAARSSFFNGSGNGSVRKNSDGSMVKTFTAEEWKQLEESQGRNVVDLGDVAMDAGKKFVRLFKGRRGSKDRSTDKDAVIDKTQPANVGKDDKKLEDVGEEAHEEDAELADADSSVGTLSPNTSQSHISQTTTDTSYVASPPPDSLHMRASYNDLHPYKRSSEQEDENLKQYALGFDPARLSAKRQQM</sequence>
<dbReference type="AlphaFoldDB" id="A0A4T0FXB7"/>
<keyword evidence="14 18" id="KW-0472">Membrane</keyword>
<evidence type="ECO:0000259" key="19">
    <source>
        <dbReference type="SMART" id="SM00893"/>
    </source>
</evidence>
<feature type="transmembrane region" description="Helical" evidence="18">
    <location>
        <begin position="755"/>
        <end position="777"/>
    </location>
</feature>
<dbReference type="InterPro" id="IPR001308">
    <property type="entry name" value="ETF_a/FixB"/>
</dbReference>
<keyword evidence="16" id="KW-0479">Metal-binding</keyword>
<feature type="transmembrane region" description="Helical" evidence="18">
    <location>
        <begin position="698"/>
        <end position="718"/>
    </location>
</feature>
<evidence type="ECO:0000256" key="8">
    <source>
        <dbReference type="ARBA" id="ARBA00022692"/>
    </source>
</evidence>
<evidence type="ECO:0000256" key="9">
    <source>
        <dbReference type="ARBA" id="ARBA00022827"/>
    </source>
</evidence>
<evidence type="ECO:0000256" key="7">
    <source>
        <dbReference type="ARBA" id="ARBA00022630"/>
    </source>
</evidence>
<dbReference type="InterPro" id="IPR014730">
    <property type="entry name" value="ETF_a/b_N"/>
</dbReference>
<evidence type="ECO:0000313" key="21">
    <source>
        <dbReference type="Proteomes" id="UP000310189"/>
    </source>
</evidence>
<organism evidence="20 21">
    <name type="scientific">Wallemia hederae</name>
    <dbReference type="NCBI Taxonomy" id="1540922"/>
    <lineage>
        <taxon>Eukaryota</taxon>
        <taxon>Fungi</taxon>
        <taxon>Dikarya</taxon>
        <taxon>Basidiomycota</taxon>
        <taxon>Wallemiomycotina</taxon>
        <taxon>Wallemiomycetes</taxon>
        <taxon>Wallemiales</taxon>
        <taxon>Wallemiaceae</taxon>
        <taxon>Wallemia</taxon>
    </lineage>
</organism>
<dbReference type="Gene3D" id="3.40.50.620">
    <property type="entry name" value="HUPs"/>
    <property type="match status" value="1"/>
</dbReference>
<dbReference type="InterPro" id="IPR033947">
    <property type="entry name" value="ETF_alpha_N"/>
</dbReference>
<dbReference type="PROSITE" id="PS00696">
    <property type="entry name" value="ETF_ALPHA"/>
    <property type="match status" value="1"/>
</dbReference>
<name>A0A4T0FXB7_9BASI</name>
<feature type="region of interest" description="Disordered" evidence="17">
    <location>
        <begin position="983"/>
        <end position="1105"/>
    </location>
</feature>
<protein>
    <recommendedName>
        <fullName evidence="5">Probable electron transfer flavoprotein subunit alpha, mitochondrial</fullName>
    </recommendedName>
</protein>
<dbReference type="GO" id="GO:0033539">
    <property type="term" value="P:fatty acid beta-oxidation using acyl-CoA dehydrogenase"/>
    <property type="evidence" value="ECO:0007669"/>
    <property type="project" value="TreeGrafter"/>
</dbReference>